<dbReference type="EMBL" id="JAEPRB010000172">
    <property type="protein sequence ID" value="KAG2219606.1"/>
    <property type="molecule type" value="Genomic_DNA"/>
</dbReference>
<dbReference type="AlphaFoldDB" id="A0A8H7VE07"/>
<organism evidence="1 2">
    <name type="scientific">Circinella minor</name>
    <dbReference type="NCBI Taxonomy" id="1195481"/>
    <lineage>
        <taxon>Eukaryota</taxon>
        <taxon>Fungi</taxon>
        <taxon>Fungi incertae sedis</taxon>
        <taxon>Mucoromycota</taxon>
        <taxon>Mucoromycotina</taxon>
        <taxon>Mucoromycetes</taxon>
        <taxon>Mucorales</taxon>
        <taxon>Lichtheimiaceae</taxon>
        <taxon>Circinella</taxon>
    </lineage>
</organism>
<sequence length="90" mass="10252">MEKKKDDDEGDVIYEEEDVDLTSSKLQIKKEELSRDHKRQTQLYLVLDSMEYLLSVSLRLGHLVVVVGRGSPLEPPKDASYLIAGMFKAI</sequence>
<reference evidence="1 2" key="1">
    <citation type="submission" date="2020-12" db="EMBL/GenBank/DDBJ databases">
        <title>Metabolic potential, ecology and presence of endohyphal bacteria is reflected in genomic diversity of Mucoromycotina.</title>
        <authorList>
            <person name="Muszewska A."/>
            <person name="Okrasinska A."/>
            <person name="Steczkiewicz K."/>
            <person name="Drgas O."/>
            <person name="Orlowska M."/>
            <person name="Perlinska-Lenart U."/>
            <person name="Aleksandrzak-Piekarczyk T."/>
            <person name="Szatraj K."/>
            <person name="Zielenkiewicz U."/>
            <person name="Pilsyk S."/>
            <person name="Malc E."/>
            <person name="Mieczkowski P."/>
            <person name="Kruszewska J.S."/>
            <person name="Biernat P."/>
            <person name="Pawlowska J."/>
        </authorList>
    </citation>
    <scope>NUCLEOTIDE SEQUENCE [LARGE SCALE GENOMIC DNA]</scope>
    <source>
        <strain evidence="1 2">CBS 142.35</strain>
    </source>
</reference>
<keyword evidence="2" id="KW-1185">Reference proteome</keyword>
<protein>
    <submittedName>
        <fullName evidence="1">Uncharacterized protein</fullName>
    </submittedName>
</protein>
<comment type="caution">
    <text evidence="1">The sequence shown here is derived from an EMBL/GenBank/DDBJ whole genome shotgun (WGS) entry which is preliminary data.</text>
</comment>
<evidence type="ECO:0000313" key="1">
    <source>
        <dbReference type="EMBL" id="KAG2219606.1"/>
    </source>
</evidence>
<proteinExistence type="predicted"/>
<gene>
    <name evidence="1" type="ORF">INT45_004857</name>
</gene>
<name>A0A8H7VE07_9FUNG</name>
<dbReference type="Proteomes" id="UP000646827">
    <property type="component" value="Unassembled WGS sequence"/>
</dbReference>
<accession>A0A8H7VE07</accession>
<evidence type="ECO:0000313" key="2">
    <source>
        <dbReference type="Proteomes" id="UP000646827"/>
    </source>
</evidence>